<feature type="region of interest" description="Disordered" evidence="3">
    <location>
        <begin position="287"/>
        <end position="349"/>
    </location>
</feature>
<dbReference type="SUPFAM" id="SSF57756">
    <property type="entry name" value="Retrovirus zinc finger-like domains"/>
    <property type="match status" value="1"/>
</dbReference>
<dbReference type="InterPro" id="IPR001878">
    <property type="entry name" value="Znf_CCHC"/>
</dbReference>
<dbReference type="GO" id="GO:0008270">
    <property type="term" value="F:zinc ion binding"/>
    <property type="evidence" value="ECO:0007669"/>
    <property type="project" value="UniProtKB-KW"/>
</dbReference>
<gene>
    <name evidence="5" type="ORF">SO802_023949</name>
</gene>
<evidence type="ECO:0000256" key="1">
    <source>
        <dbReference type="PROSITE-ProRule" id="PRU00047"/>
    </source>
</evidence>
<feature type="region of interest" description="Disordered" evidence="3">
    <location>
        <begin position="397"/>
        <end position="421"/>
    </location>
</feature>
<dbReference type="EMBL" id="JAZDWU010000008">
    <property type="protein sequence ID" value="KAK9994246.1"/>
    <property type="molecule type" value="Genomic_DNA"/>
</dbReference>
<evidence type="ECO:0000256" key="3">
    <source>
        <dbReference type="SAM" id="MobiDB-lite"/>
    </source>
</evidence>
<proteinExistence type="predicted"/>
<comment type="caution">
    <text evidence="5">The sequence shown here is derived from an EMBL/GenBank/DDBJ whole genome shotgun (WGS) entry which is preliminary data.</text>
</comment>
<keyword evidence="1" id="KW-0862">Zinc</keyword>
<name>A0AAW2C7J9_9ROSI</name>
<evidence type="ECO:0000313" key="5">
    <source>
        <dbReference type="EMBL" id="KAK9994246.1"/>
    </source>
</evidence>
<feature type="compositionally biased region" description="Basic residues" evidence="3">
    <location>
        <begin position="305"/>
        <end position="315"/>
    </location>
</feature>
<accession>A0AAW2C7J9</accession>
<dbReference type="Gene3D" id="4.10.60.10">
    <property type="entry name" value="Zinc finger, CCHC-type"/>
    <property type="match status" value="1"/>
</dbReference>
<feature type="compositionally biased region" description="Basic and acidic residues" evidence="3">
    <location>
        <begin position="316"/>
        <end position="329"/>
    </location>
</feature>
<sequence length="516" mass="59614">MVPSSGNIVNDVLNYTLQENLVKDSYGIHSNFPYPTKTILDLLHSAYILHNTDLFQRTLKTLKKHLENLEERNDHITSLLSRKEEIRLNDKTGLTGTCFARLSLKAQASVRSAFANLPSELQVRILGSSDLHYSYYDYMDAFEKVFYYQNKKFDHSWLLMFDRKFSNTIPTWFLKWWEMFGLVPHIFPEPLQDALREFSVKRWDTLKIDTIIRQIAGKSSKELKDLAQQLLLQSKELQSQEKGSPVSGGSEGMKMCRDFKIQSQANKSKAKYEVGTFCTQYGLPPIAHSKRKSEHKRPESPEKQYRKRTKARYYRKKEYSNPKDGDFYKRGKPSRSKSTGRYEKSSKASGKCFNCGKKGHFRHECKVEAKTFINTLINDQTSKDKIFRLLELDHESTSSSSDHDIYQSSSFETPRNYSSSSKPRINLACGDSCCKNKSISTLNRKEESILDLIKQIEDPIIKAQKLAQFNKVKTQFKPKDRTLNHDLDISGVRDGILVNPKNPGSKYLSIIPFKRN</sequence>
<evidence type="ECO:0000256" key="2">
    <source>
        <dbReference type="SAM" id="Coils"/>
    </source>
</evidence>
<keyword evidence="1" id="KW-0863">Zinc-finger</keyword>
<dbReference type="SMART" id="SM00343">
    <property type="entry name" value="ZnF_C2HC"/>
    <property type="match status" value="1"/>
</dbReference>
<dbReference type="Proteomes" id="UP001459277">
    <property type="component" value="Unassembled WGS sequence"/>
</dbReference>
<dbReference type="GO" id="GO:0003676">
    <property type="term" value="F:nucleic acid binding"/>
    <property type="evidence" value="ECO:0007669"/>
    <property type="project" value="InterPro"/>
</dbReference>
<dbReference type="PANTHER" id="PTHR48434">
    <property type="entry name" value="(RAPE) HYPOTHETICAL PROTEIN"/>
    <property type="match status" value="1"/>
</dbReference>
<dbReference type="AlphaFoldDB" id="A0AAW2C7J9"/>
<feature type="coiled-coil region" evidence="2">
    <location>
        <begin position="52"/>
        <end position="86"/>
    </location>
</feature>
<keyword evidence="1" id="KW-0479">Metal-binding</keyword>
<dbReference type="InterPro" id="IPR036875">
    <property type="entry name" value="Znf_CCHC_sf"/>
</dbReference>
<keyword evidence="2" id="KW-0175">Coiled coil</keyword>
<keyword evidence="6" id="KW-1185">Reference proteome</keyword>
<organism evidence="5 6">
    <name type="scientific">Lithocarpus litseifolius</name>
    <dbReference type="NCBI Taxonomy" id="425828"/>
    <lineage>
        <taxon>Eukaryota</taxon>
        <taxon>Viridiplantae</taxon>
        <taxon>Streptophyta</taxon>
        <taxon>Embryophyta</taxon>
        <taxon>Tracheophyta</taxon>
        <taxon>Spermatophyta</taxon>
        <taxon>Magnoliopsida</taxon>
        <taxon>eudicotyledons</taxon>
        <taxon>Gunneridae</taxon>
        <taxon>Pentapetalae</taxon>
        <taxon>rosids</taxon>
        <taxon>fabids</taxon>
        <taxon>Fagales</taxon>
        <taxon>Fagaceae</taxon>
        <taxon>Lithocarpus</taxon>
    </lineage>
</organism>
<feature type="domain" description="CCHC-type" evidence="4">
    <location>
        <begin position="351"/>
        <end position="366"/>
    </location>
</feature>
<dbReference type="Pfam" id="PF00098">
    <property type="entry name" value="zf-CCHC"/>
    <property type="match status" value="1"/>
</dbReference>
<evidence type="ECO:0000313" key="6">
    <source>
        <dbReference type="Proteomes" id="UP001459277"/>
    </source>
</evidence>
<dbReference type="PANTHER" id="PTHR48434:SF1">
    <property type="entry name" value="(RAPE) HYPOTHETICAL PROTEIN"/>
    <property type="match status" value="1"/>
</dbReference>
<evidence type="ECO:0000259" key="4">
    <source>
        <dbReference type="PROSITE" id="PS50158"/>
    </source>
</evidence>
<feature type="compositionally biased region" description="Polar residues" evidence="3">
    <location>
        <begin position="411"/>
        <end position="421"/>
    </location>
</feature>
<protein>
    <recommendedName>
        <fullName evidence="4">CCHC-type domain-containing protein</fullName>
    </recommendedName>
</protein>
<dbReference type="PROSITE" id="PS50158">
    <property type="entry name" value="ZF_CCHC"/>
    <property type="match status" value="1"/>
</dbReference>
<reference evidence="5 6" key="1">
    <citation type="submission" date="2024-01" db="EMBL/GenBank/DDBJ databases">
        <title>A telomere-to-telomere, gap-free genome of sweet tea (Lithocarpus litseifolius).</title>
        <authorList>
            <person name="Zhou J."/>
        </authorList>
    </citation>
    <scope>NUCLEOTIDE SEQUENCE [LARGE SCALE GENOMIC DNA]</scope>
    <source>
        <strain evidence="5">Zhou-2022a</strain>
        <tissue evidence="5">Leaf</tissue>
    </source>
</reference>